<feature type="region of interest" description="Disordered" evidence="6">
    <location>
        <begin position="629"/>
        <end position="813"/>
    </location>
</feature>
<comment type="subcellular location">
    <subcellularLocation>
        <location evidence="1">Nucleus</location>
    </subcellularLocation>
</comment>
<feature type="region of interest" description="Disordered" evidence="6">
    <location>
        <begin position="537"/>
        <end position="611"/>
    </location>
</feature>
<protein>
    <submittedName>
        <fullName evidence="7">Uncharacterized protein</fullName>
    </submittedName>
</protein>
<dbReference type="InterPro" id="IPR003021">
    <property type="entry name" value="Rad1_Rec1_Rad17"/>
</dbReference>
<dbReference type="KEGG" id="tps:THAPS_6898"/>
<feature type="compositionally biased region" description="Polar residues" evidence="6">
    <location>
        <begin position="551"/>
        <end position="562"/>
    </location>
</feature>
<evidence type="ECO:0000313" key="7">
    <source>
        <dbReference type="EMBL" id="ACI64513.1"/>
    </source>
</evidence>
<evidence type="ECO:0000256" key="1">
    <source>
        <dbReference type="ARBA" id="ARBA00004123"/>
    </source>
</evidence>
<keyword evidence="5" id="KW-0539">Nucleus</keyword>
<feature type="compositionally biased region" description="Basic and acidic residues" evidence="6">
    <location>
        <begin position="563"/>
        <end position="580"/>
    </location>
</feature>
<dbReference type="STRING" id="35128.B5YMT0"/>
<evidence type="ECO:0000256" key="3">
    <source>
        <dbReference type="ARBA" id="ARBA00022763"/>
    </source>
</evidence>
<dbReference type="PaxDb" id="35128-Thaps6898"/>
<evidence type="ECO:0000256" key="4">
    <source>
        <dbReference type="ARBA" id="ARBA00023204"/>
    </source>
</evidence>
<evidence type="ECO:0000256" key="6">
    <source>
        <dbReference type="SAM" id="MobiDB-lite"/>
    </source>
</evidence>
<keyword evidence="4" id="KW-0234">DNA repair</keyword>
<dbReference type="GO" id="GO:0006281">
    <property type="term" value="P:DNA repair"/>
    <property type="evidence" value="ECO:0000318"/>
    <property type="project" value="GO_Central"/>
</dbReference>
<feature type="compositionally biased region" description="Acidic residues" evidence="6">
    <location>
        <begin position="594"/>
        <end position="611"/>
    </location>
</feature>
<dbReference type="PANTHER" id="PTHR10870">
    <property type="entry name" value="CELL CYCLE CHECKPOINT PROTEIN RAD1"/>
    <property type="match status" value="1"/>
</dbReference>
<keyword evidence="3" id="KW-0227">DNA damage</keyword>
<organism evidence="7 8">
    <name type="scientific">Thalassiosira pseudonana</name>
    <name type="common">Marine diatom</name>
    <name type="synonym">Cyclotella nana</name>
    <dbReference type="NCBI Taxonomy" id="35128"/>
    <lineage>
        <taxon>Eukaryota</taxon>
        <taxon>Sar</taxon>
        <taxon>Stramenopiles</taxon>
        <taxon>Ochrophyta</taxon>
        <taxon>Bacillariophyta</taxon>
        <taxon>Coscinodiscophyceae</taxon>
        <taxon>Thalassiosirophycidae</taxon>
        <taxon>Thalassiosirales</taxon>
        <taxon>Thalassiosiraceae</taxon>
        <taxon>Thalassiosira</taxon>
    </lineage>
</organism>
<accession>B5YMT0</accession>
<gene>
    <name evidence="7" type="ORF">THAPS_6898</name>
</gene>
<dbReference type="PANTHER" id="PTHR10870:SF0">
    <property type="entry name" value="CELL CYCLE CHECKPOINT PROTEIN RAD1"/>
    <property type="match status" value="1"/>
</dbReference>
<dbReference type="Proteomes" id="UP000001449">
    <property type="component" value="Chromosome 7"/>
</dbReference>
<dbReference type="HOGENOM" id="CLU_347359_0_0_1"/>
<feature type="compositionally biased region" description="Acidic residues" evidence="6">
    <location>
        <begin position="729"/>
        <end position="741"/>
    </location>
</feature>
<dbReference type="AlphaFoldDB" id="B5YMT0"/>
<feature type="compositionally biased region" description="Acidic residues" evidence="6">
    <location>
        <begin position="228"/>
        <end position="237"/>
    </location>
</feature>
<evidence type="ECO:0000256" key="5">
    <source>
        <dbReference type="ARBA" id="ARBA00023242"/>
    </source>
</evidence>
<feature type="compositionally biased region" description="Polar residues" evidence="6">
    <location>
        <begin position="170"/>
        <end position="180"/>
    </location>
</feature>
<dbReference type="RefSeq" id="XP_002295796.1">
    <property type="nucleotide sequence ID" value="XM_002295760.1"/>
</dbReference>
<dbReference type="GO" id="GO:0030896">
    <property type="term" value="C:checkpoint clamp complex"/>
    <property type="evidence" value="ECO:0000318"/>
    <property type="project" value="GO_Central"/>
</dbReference>
<reference evidence="7 8" key="2">
    <citation type="journal article" date="2008" name="Nature">
        <title>The Phaeodactylum genome reveals the evolutionary history of diatom genomes.</title>
        <authorList>
            <person name="Bowler C."/>
            <person name="Allen A.E."/>
            <person name="Badger J.H."/>
            <person name="Grimwood J."/>
            <person name="Jabbari K."/>
            <person name="Kuo A."/>
            <person name="Maheswari U."/>
            <person name="Martens C."/>
            <person name="Maumus F."/>
            <person name="Otillar R.P."/>
            <person name="Rayko E."/>
            <person name="Salamov A."/>
            <person name="Vandepoele K."/>
            <person name="Beszteri B."/>
            <person name="Gruber A."/>
            <person name="Heijde M."/>
            <person name="Katinka M."/>
            <person name="Mock T."/>
            <person name="Valentin K."/>
            <person name="Verret F."/>
            <person name="Berges J.A."/>
            <person name="Brownlee C."/>
            <person name="Cadoret J.P."/>
            <person name="Chiovitti A."/>
            <person name="Choi C.J."/>
            <person name="Coesel S."/>
            <person name="De Martino A."/>
            <person name="Detter J.C."/>
            <person name="Durkin C."/>
            <person name="Falciatore A."/>
            <person name="Fournet J."/>
            <person name="Haruta M."/>
            <person name="Huysman M.J."/>
            <person name="Jenkins B.D."/>
            <person name="Jiroutova K."/>
            <person name="Jorgensen R.E."/>
            <person name="Joubert Y."/>
            <person name="Kaplan A."/>
            <person name="Kroger N."/>
            <person name="Kroth P.G."/>
            <person name="La Roche J."/>
            <person name="Lindquist E."/>
            <person name="Lommer M."/>
            <person name="Martin-Jezequel V."/>
            <person name="Lopez P.J."/>
            <person name="Lucas S."/>
            <person name="Mangogna M."/>
            <person name="McGinnis K."/>
            <person name="Medlin L.K."/>
            <person name="Montsant A."/>
            <person name="Oudot-Le Secq M.P."/>
            <person name="Napoli C."/>
            <person name="Obornik M."/>
            <person name="Parker M.S."/>
            <person name="Petit J.L."/>
            <person name="Porcel B.M."/>
            <person name="Poulsen N."/>
            <person name="Robison M."/>
            <person name="Rychlewski L."/>
            <person name="Rynearson T.A."/>
            <person name="Schmutz J."/>
            <person name="Shapiro H."/>
            <person name="Siaut M."/>
            <person name="Stanley M."/>
            <person name="Sussman M.R."/>
            <person name="Taylor A.R."/>
            <person name="Vardi A."/>
            <person name="von Dassow P."/>
            <person name="Vyverman W."/>
            <person name="Willis A."/>
            <person name="Wyrwicz L.S."/>
            <person name="Rokhsar D.S."/>
            <person name="Weissenbach J."/>
            <person name="Armbrust E.V."/>
            <person name="Green B.R."/>
            <person name="Van de Peer Y."/>
            <person name="Grigoriev I.V."/>
        </authorList>
    </citation>
    <scope>NUCLEOTIDE SEQUENCE [LARGE SCALE GENOMIC DNA]</scope>
    <source>
        <strain evidence="7 8">CCMP1335</strain>
    </source>
</reference>
<proteinExistence type="inferred from homology"/>
<comment type="similarity">
    <text evidence="2">Belongs to the rad1 family.</text>
</comment>
<dbReference type="GeneID" id="7444084"/>
<feature type="region of interest" description="Disordered" evidence="6">
    <location>
        <begin position="228"/>
        <end position="253"/>
    </location>
</feature>
<feature type="compositionally biased region" description="Basic and acidic residues" evidence="6">
    <location>
        <begin position="655"/>
        <end position="669"/>
    </location>
</feature>
<evidence type="ECO:0000313" key="8">
    <source>
        <dbReference type="Proteomes" id="UP000001449"/>
    </source>
</evidence>
<feature type="compositionally biased region" description="Polar residues" evidence="6">
    <location>
        <begin position="742"/>
        <end position="761"/>
    </location>
</feature>
<sequence>MDQSTSEGNASGRVLGVSHRPAHEEGLYADVSSVHHHRQHLHSFCVGDFARVEKHVDHQLLASSSLVSASGIQFDIQATLVGDSDNESDASSSLPIEHAIIEKLNDGHDNYHTPMVGDRGSSSSSNNNNVTAERGFGNHSNSDDDGTINNNEGDNDNTQNTNNNDEQQSRDNTPSQTTAEETMYAGPNGLTFHVQHGLAKQAQCSVDMPKGLFREYFVGEEEVWLEDDSDLEDDDAEGGGNGGSSGAARGRTKETIQGGEFGINLTTVLECFSILSRNKPASSMGNSGKGGSGNNGGGTNYNSGEYASLDKVPLCMSYDRGTALFHLEFLDEGNLGGVGGGCLVTCEIPGVAVADDVDDGPDSTVDGNSGSINNSGLASAFRSSPLLARAILYSDALQAAVAELYDVPGASVVQVALSKAGMELGTVGPRSEVWVNVPYHRHQGGAGIYVGMECYQPTSSIIDEPSAVRRYPLGAFLSGMRGLEIGCETCISVNSRGMMAIQHQVTRDRYHDAAANDGSGGVRPSFVDFIMTCIENEDEEEEDEQSRSRVNESIQRPEMNTTIREDASKTQSKRHNEAARSKARSLQSSPEKDSDGDDNGQDVPFDDDNGEADATKRILGELEIDSDLLNTKRGTAKQGRQGALEDLRRRRQMRKTLEPRLANENKADDYSDNDEVNAAGRKRRSGSASPSTSRKAQRAEDPNDSDESEQSHRNHRSSGGNVRASQSQSDEDDDSEPEDSLDVTTEIPQIFSKSSSMNTSRHGSRHSRGGTATMDSGDYSEGDVSEEPKMMYGDTKLEGFTQDGYGIESEDSM</sequence>
<feature type="compositionally biased region" description="Low complexity" evidence="6">
    <location>
        <begin position="147"/>
        <end position="166"/>
    </location>
</feature>
<dbReference type="InParanoid" id="B5YMT0"/>
<dbReference type="eggNOG" id="ENOG502SS2D">
    <property type="taxonomic scope" value="Eukaryota"/>
</dbReference>
<dbReference type="Gene3D" id="3.70.10.10">
    <property type="match status" value="1"/>
</dbReference>
<reference evidence="7 8" key="1">
    <citation type="journal article" date="2004" name="Science">
        <title>The genome of the diatom Thalassiosira pseudonana: ecology, evolution, and metabolism.</title>
        <authorList>
            <person name="Armbrust E.V."/>
            <person name="Berges J.A."/>
            <person name="Bowler C."/>
            <person name="Green B.R."/>
            <person name="Martinez D."/>
            <person name="Putnam N.H."/>
            <person name="Zhou S."/>
            <person name="Allen A.E."/>
            <person name="Apt K.E."/>
            <person name="Bechner M."/>
            <person name="Brzezinski M.A."/>
            <person name="Chaal B.K."/>
            <person name="Chiovitti A."/>
            <person name="Davis A.K."/>
            <person name="Demarest M.S."/>
            <person name="Detter J.C."/>
            <person name="Glavina T."/>
            <person name="Goodstein D."/>
            <person name="Hadi M.Z."/>
            <person name="Hellsten U."/>
            <person name="Hildebrand M."/>
            <person name="Jenkins B.D."/>
            <person name="Jurka J."/>
            <person name="Kapitonov V.V."/>
            <person name="Kroger N."/>
            <person name="Lau W.W."/>
            <person name="Lane T.W."/>
            <person name="Larimer F.W."/>
            <person name="Lippmeier J.C."/>
            <person name="Lucas S."/>
            <person name="Medina M."/>
            <person name="Montsant A."/>
            <person name="Obornik M."/>
            <person name="Parker M.S."/>
            <person name="Palenik B."/>
            <person name="Pazour G.J."/>
            <person name="Richardson P.M."/>
            <person name="Rynearson T.A."/>
            <person name="Saito M.A."/>
            <person name="Schwartz D.C."/>
            <person name="Thamatrakoln K."/>
            <person name="Valentin K."/>
            <person name="Vardi A."/>
            <person name="Wilkerson F.P."/>
            <person name="Rokhsar D.S."/>
        </authorList>
    </citation>
    <scope>NUCLEOTIDE SEQUENCE [LARGE SCALE GENOMIC DNA]</scope>
    <source>
        <strain evidence="7 8">CCMP1335</strain>
    </source>
</reference>
<dbReference type="GO" id="GO:0000077">
    <property type="term" value="P:DNA damage checkpoint signaling"/>
    <property type="evidence" value="ECO:0000318"/>
    <property type="project" value="GO_Central"/>
</dbReference>
<dbReference type="Pfam" id="PF02144">
    <property type="entry name" value="Rad1"/>
    <property type="match status" value="1"/>
</dbReference>
<keyword evidence="8" id="KW-1185">Reference proteome</keyword>
<dbReference type="EMBL" id="CP001160">
    <property type="protein sequence ID" value="ACI64513.1"/>
    <property type="molecule type" value="Genomic_DNA"/>
</dbReference>
<feature type="region of interest" description="Disordered" evidence="6">
    <location>
        <begin position="107"/>
        <end position="180"/>
    </location>
</feature>
<evidence type="ECO:0000256" key="2">
    <source>
        <dbReference type="ARBA" id="ARBA00010991"/>
    </source>
</evidence>
<name>B5YMT0_THAPS</name>